<sequence length="387" mass="40609">MIGHSGAFAATLAASHEVVTTADLWYAGRLVAAGLPLVDGQVQQDADDDIRARLTCTIACPTGELVPDGANGLTPFGGELHIRRGVRIPGGAVETVSLGWFRIQQTDAEEAYRRNRAGSWVSGGASIEVEALDRMSAVDDSRLLAAGKPPRGATCLSEIRRLCRGLLPLSTFDVADEAVPAGLVYEESRLEAVAALADALEAKAYAGPEGALTLTPVAPTDPVWTFQGTAAGGLLAVSQVASRDGAYNAVVARGEADGDKPAVQAVAYDVTPNSPTRWDGPYGRVPTFYSSPLIKSVKQAQRAAKTRMDSLIRGRERLYRIEAVPVPFLEPLDSVTVSTPRLRFVGQLVSVDMPLTAEGGAAVYTVRALESGITVLDPTEGGDGDAA</sequence>
<dbReference type="Proteomes" id="UP000548476">
    <property type="component" value="Unassembled WGS sequence"/>
</dbReference>
<evidence type="ECO:0000313" key="2">
    <source>
        <dbReference type="EMBL" id="MBB6039312.1"/>
    </source>
</evidence>
<feature type="domain" description="DUF5047" evidence="1">
    <location>
        <begin position="40"/>
        <end position="160"/>
    </location>
</feature>
<protein>
    <recommendedName>
        <fullName evidence="1">DUF5047 domain-containing protein</fullName>
    </recommendedName>
</protein>
<dbReference type="AlphaFoldDB" id="A0A841G0K8"/>
<comment type="caution">
    <text evidence="2">The sequence shown here is derived from an EMBL/GenBank/DDBJ whole genome shotgun (WGS) entry which is preliminary data.</text>
</comment>
<organism evidence="2 3">
    <name type="scientific">Phytomonospora endophytica</name>
    <dbReference type="NCBI Taxonomy" id="714109"/>
    <lineage>
        <taxon>Bacteria</taxon>
        <taxon>Bacillati</taxon>
        <taxon>Actinomycetota</taxon>
        <taxon>Actinomycetes</taxon>
        <taxon>Micromonosporales</taxon>
        <taxon>Micromonosporaceae</taxon>
        <taxon>Phytomonospora</taxon>
    </lineage>
</organism>
<dbReference type="EMBL" id="JACHGT010000021">
    <property type="protein sequence ID" value="MBB6039312.1"/>
    <property type="molecule type" value="Genomic_DNA"/>
</dbReference>
<dbReference type="Pfam" id="PF16466">
    <property type="entry name" value="DUF5047"/>
    <property type="match status" value="1"/>
</dbReference>
<gene>
    <name evidence="2" type="ORF">HNR73_007206</name>
</gene>
<name>A0A841G0K8_9ACTN</name>
<evidence type="ECO:0000313" key="3">
    <source>
        <dbReference type="Proteomes" id="UP000548476"/>
    </source>
</evidence>
<dbReference type="InterPro" id="IPR032490">
    <property type="entry name" value="DUF5047"/>
</dbReference>
<dbReference type="RefSeq" id="WP_184792405.1">
    <property type="nucleotide sequence ID" value="NZ_BONT01000077.1"/>
</dbReference>
<keyword evidence="3" id="KW-1185">Reference proteome</keyword>
<proteinExistence type="predicted"/>
<reference evidence="2 3" key="1">
    <citation type="submission" date="2020-08" db="EMBL/GenBank/DDBJ databases">
        <title>Genomic Encyclopedia of Type Strains, Phase IV (KMG-IV): sequencing the most valuable type-strain genomes for metagenomic binning, comparative biology and taxonomic classification.</title>
        <authorList>
            <person name="Goeker M."/>
        </authorList>
    </citation>
    <scope>NUCLEOTIDE SEQUENCE [LARGE SCALE GENOMIC DNA]</scope>
    <source>
        <strain evidence="2 3">YIM 65646</strain>
    </source>
</reference>
<evidence type="ECO:0000259" key="1">
    <source>
        <dbReference type="Pfam" id="PF16466"/>
    </source>
</evidence>
<accession>A0A841G0K8</accession>